<dbReference type="SUPFAM" id="SSF50494">
    <property type="entry name" value="Trypsin-like serine proteases"/>
    <property type="match status" value="1"/>
</dbReference>
<evidence type="ECO:0000256" key="1">
    <source>
        <dbReference type="ARBA" id="ARBA00010541"/>
    </source>
</evidence>
<evidence type="ECO:0000256" key="4">
    <source>
        <dbReference type="SAM" id="Phobius"/>
    </source>
</evidence>
<name>A0ABW9ZYC9_9BACT</name>
<proteinExistence type="inferred from homology"/>
<dbReference type="PRINTS" id="PR00834">
    <property type="entry name" value="PROTEASES2C"/>
</dbReference>
<evidence type="ECO:0000313" key="5">
    <source>
        <dbReference type="EMBL" id="NCI50727.1"/>
    </source>
</evidence>
<gene>
    <name evidence="5" type="ORF">GWC95_12385</name>
</gene>
<dbReference type="Pfam" id="PF13365">
    <property type="entry name" value="Trypsin_2"/>
    <property type="match status" value="1"/>
</dbReference>
<keyword evidence="2" id="KW-0645">Protease</keyword>
<keyword evidence="4" id="KW-0472">Membrane</keyword>
<comment type="similarity">
    <text evidence="1">Belongs to the peptidase S1C family.</text>
</comment>
<comment type="caution">
    <text evidence="5">The sequence shown here is derived from an EMBL/GenBank/DDBJ whole genome shotgun (WGS) entry which is preliminary data.</text>
</comment>
<keyword evidence="3" id="KW-0378">Hydrolase</keyword>
<accession>A0ABW9ZYC9</accession>
<keyword evidence="6" id="KW-1185">Reference proteome</keyword>
<feature type="transmembrane region" description="Helical" evidence="4">
    <location>
        <begin position="99"/>
        <end position="122"/>
    </location>
</feature>
<dbReference type="Gene3D" id="2.40.10.10">
    <property type="entry name" value="Trypsin-like serine proteases"/>
    <property type="match status" value="2"/>
</dbReference>
<evidence type="ECO:0000313" key="6">
    <source>
        <dbReference type="Proteomes" id="UP000753802"/>
    </source>
</evidence>
<dbReference type="InterPro" id="IPR001940">
    <property type="entry name" value="Peptidase_S1C"/>
</dbReference>
<dbReference type="InterPro" id="IPR051201">
    <property type="entry name" value="Chloro_Bact_Ser_Proteases"/>
</dbReference>
<reference evidence="5 6" key="1">
    <citation type="submission" date="2020-01" db="EMBL/GenBank/DDBJ databases">
        <title>Genome analysis.</title>
        <authorList>
            <person name="Wu S."/>
            <person name="Wang G."/>
        </authorList>
    </citation>
    <scope>NUCLEOTIDE SEQUENCE [LARGE SCALE GENOMIC DNA]</scope>
    <source>
        <strain evidence="5 6">SYL130</strain>
    </source>
</reference>
<dbReference type="InterPro" id="IPR009003">
    <property type="entry name" value="Peptidase_S1_PA"/>
</dbReference>
<dbReference type="EMBL" id="JAACJS010000015">
    <property type="protein sequence ID" value="NCI50727.1"/>
    <property type="molecule type" value="Genomic_DNA"/>
</dbReference>
<dbReference type="PANTHER" id="PTHR43343">
    <property type="entry name" value="PEPTIDASE S12"/>
    <property type="match status" value="1"/>
</dbReference>
<evidence type="ECO:0000256" key="3">
    <source>
        <dbReference type="ARBA" id="ARBA00022801"/>
    </source>
</evidence>
<dbReference type="PANTHER" id="PTHR43343:SF3">
    <property type="entry name" value="PROTEASE DO-LIKE 8, CHLOROPLASTIC"/>
    <property type="match status" value="1"/>
</dbReference>
<keyword evidence="4" id="KW-0812">Transmembrane</keyword>
<evidence type="ECO:0000256" key="2">
    <source>
        <dbReference type="ARBA" id="ARBA00022670"/>
    </source>
</evidence>
<organism evidence="5 6">
    <name type="scientific">Sediminibacterium roseum</name>
    <dbReference type="NCBI Taxonomy" id="1978412"/>
    <lineage>
        <taxon>Bacteria</taxon>
        <taxon>Pseudomonadati</taxon>
        <taxon>Bacteroidota</taxon>
        <taxon>Chitinophagia</taxon>
        <taxon>Chitinophagales</taxon>
        <taxon>Chitinophagaceae</taxon>
        <taxon>Sediminibacterium</taxon>
    </lineage>
</organism>
<dbReference type="InterPro" id="IPR043504">
    <property type="entry name" value="Peptidase_S1_PA_chymotrypsin"/>
</dbReference>
<keyword evidence="4" id="KW-1133">Transmembrane helix</keyword>
<sequence>MMDDILLLEAIERYLSNDMDAAERAYFETLRKNTPEIDQMVVEHSMFLHQMDIYSVHRNLKNSLQATHAKLLGRGEINEGGELTTKGRVIQLWNKYKRVTAIAASVGGVIALVISGLMVYFAPVGNSQLEQLSREMNAVKGTLGYLKADAKSAKKTPKNITFVSGGSGFLIDTKGYIVTNAHVLKGTGAVVVNSKGQSFQASIISIDKQKDLAILKISDAEYVQMKSLPYGIRKSSVDLSEGIFTLGYPRNDIVYGEGYVSARTGFNGDTLSYQVQISANPGNSGAPVFDNSGEVIGIISTRQAEAEGVAFAIKSKNIYRMIEDLRDENDSTLKKIKMPTRSYLRGVDRKQQIAKVEDCVFYVKAYND</sequence>
<protein>
    <submittedName>
        <fullName evidence="5">Trypsin-like peptidase domain-containing protein</fullName>
    </submittedName>
</protein>
<dbReference type="Proteomes" id="UP000753802">
    <property type="component" value="Unassembled WGS sequence"/>
</dbReference>